<proteinExistence type="predicted"/>
<organism evidence="1 2">
    <name type="scientific">Prunus dulcis</name>
    <name type="common">Almond</name>
    <name type="synonym">Amygdalus dulcis</name>
    <dbReference type="NCBI Taxonomy" id="3755"/>
    <lineage>
        <taxon>Eukaryota</taxon>
        <taxon>Viridiplantae</taxon>
        <taxon>Streptophyta</taxon>
        <taxon>Embryophyta</taxon>
        <taxon>Tracheophyta</taxon>
        <taxon>Spermatophyta</taxon>
        <taxon>Magnoliopsida</taxon>
        <taxon>eudicotyledons</taxon>
        <taxon>Gunneridae</taxon>
        <taxon>Pentapetalae</taxon>
        <taxon>rosids</taxon>
        <taxon>fabids</taxon>
        <taxon>Rosales</taxon>
        <taxon>Rosaceae</taxon>
        <taxon>Amygdaloideae</taxon>
        <taxon>Amygdaleae</taxon>
        <taxon>Prunus</taxon>
    </lineage>
</organism>
<comment type="caution">
    <text evidence="1">The sequence shown here is derived from an EMBL/GenBank/DDBJ whole genome shotgun (WGS) entry which is preliminary data.</text>
</comment>
<evidence type="ECO:0000313" key="2">
    <source>
        <dbReference type="Proteomes" id="UP001054821"/>
    </source>
</evidence>
<keyword evidence="2" id="KW-1185">Reference proteome</keyword>
<gene>
    <name evidence="1" type="ORF">L3X38_036896</name>
</gene>
<evidence type="ECO:0000313" key="1">
    <source>
        <dbReference type="EMBL" id="KAI5317189.1"/>
    </source>
</evidence>
<name>A0AAD4V2C0_PRUDU</name>
<protein>
    <submittedName>
        <fullName evidence="1">Uncharacterized protein</fullName>
    </submittedName>
</protein>
<reference evidence="1 2" key="1">
    <citation type="journal article" date="2022" name="G3 (Bethesda)">
        <title>Whole-genome sequence and methylome profiling of the almond [Prunus dulcis (Mill.) D.A. Webb] cultivar 'Nonpareil'.</title>
        <authorList>
            <person name="D'Amico-Willman K.M."/>
            <person name="Ouma W.Z."/>
            <person name="Meulia T."/>
            <person name="Sideli G.M."/>
            <person name="Gradziel T.M."/>
            <person name="Fresnedo-Ramirez J."/>
        </authorList>
    </citation>
    <scope>NUCLEOTIDE SEQUENCE [LARGE SCALE GENOMIC DNA]</scope>
    <source>
        <strain evidence="1">Clone GOH B32 T37-40</strain>
    </source>
</reference>
<dbReference type="EMBL" id="JAJFAZ020000007">
    <property type="protein sequence ID" value="KAI5317189.1"/>
    <property type="molecule type" value="Genomic_DNA"/>
</dbReference>
<dbReference type="AlphaFoldDB" id="A0AAD4V2C0"/>
<accession>A0AAD4V2C0</accession>
<sequence length="71" mass="8070">MAPSFCMVFQDQLVWVQMVFVVMQWFKQLDDGSAAMAAAVAGDGGYSRFPFSFWCALREHGYLTSTFAMVW</sequence>
<dbReference type="Proteomes" id="UP001054821">
    <property type="component" value="Chromosome 7"/>
</dbReference>